<organism evidence="2 3">
    <name type="scientific">Jaapia argillacea MUCL 33604</name>
    <dbReference type="NCBI Taxonomy" id="933084"/>
    <lineage>
        <taxon>Eukaryota</taxon>
        <taxon>Fungi</taxon>
        <taxon>Dikarya</taxon>
        <taxon>Basidiomycota</taxon>
        <taxon>Agaricomycotina</taxon>
        <taxon>Agaricomycetes</taxon>
        <taxon>Agaricomycetidae</taxon>
        <taxon>Jaapiales</taxon>
        <taxon>Jaapiaceae</taxon>
        <taxon>Jaapia</taxon>
    </lineage>
</organism>
<dbReference type="AlphaFoldDB" id="A0A067PLE1"/>
<dbReference type="Proteomes" id="UP000027265">
    <property type="component" value="Unassembled WGS sequence"/>
</dbReference>
<keyword evidence="3" id="KW-1185">Reference proteome</keyword>
<accession>A0A067PLE1</accession>
<gene>
    <name evidence="2" type="ORF">JAAARDRAFT_37027</name>
</gene>
<dbReference type="InParanoid" id="A0A067PLE1"/>
<name>A0A067PLE1_9AGAM</name>
<dbReference type="InterPro" id="IPR046528">
    <property type="entry name" value="DUF6593"/>
</dbReference>
<protein>
    <recommendedName>
        <fullName evidence="1">DUF6593 domain-containing protein</fullName>
    </recommendedName>
</protein>
<dbReference type="HOGENOM" id="CLU_122982_0_0_1"/>
<evidence type="ECO:0000259" key="1">
    <source>
        <dbReference type="Pfam" id="PF20236"/>
    </source>
</evidence>
<dbReference type="EMBL" id="KL197724">
    <property type="protein sequence ID" value="KDQ55624.1"/>
    <property type="molecule type" value="Genomic_DNA"/>
</dbReference>
<evidence type="ECO:0000313" key="2">
    <source>
        <dbReference type="EMBL" id="KDQ55624.1"/>
    </source>
</evidence>
<dbReference type="OrthoDB" id="2798132at2759"/>
<sequence>MAIDTSLLFTILDLHTSYQSKRPAKTAPSHKLHLTCNSLRNTTISVDNDTVYYEVVTRFWHPDLTKIFRLDKESREMILIAEIKGVQDKGKGKDYQGVWVRFGDHLDPESDEGWMHENQFVNYDDAGIGGSFLASEGAEYKWRVNDGSMELVNPNDTKAALGSLHPHDRHFYVGRMSKHAVLDIQVDIVNGGQKDKKVAESFDKVIASYLLVERKRRMAKLRLKLERA</sequence>
<dbReference type="Pfam" id="PF20236">
    <property type="entry name" value="DUF6593"/>
    <property type="match status" value="1"/>
</dbReference>
<feature type="domain" description="DUF6593" evidence="1">
    <location>
        <begin position="37"/>
        <end position="218"/>
    </location>
</feature>
<evidence type="ECO:0000313" key="3">
    <source>
        <dbReference type="Proteomes" id="UP000027265"/>
    </source>
</evidence>
<proteinExistence type="predicted"/>
<reference evidence="3" key="1">
    <citation type="journal article" date="2014" name="Proc. Natl. Acad. Sci. U.S.A.">
        <title>Extensive sampling of basidiomycete genomes demonstrates inadequacy of the white-rot/brown-rot paradigm for wood decay fungi.</title>
        <authorList>
            <person name="Riley R."/>
            <person name="Salamov A.A."/>
            <person name="Brown D.W."/>
            <person name="Nagy L.G."/>
            <person name="Floudas D."/>
            <person name="Held B.W."/>
            <person name="Levasseur A."/>
            <person name="Lombard V."/>
            <person name="Morin E."/>
            <person name="Otillar R."/>
            <person name="Lindquist E.A."/>
            <person name="Sun H."/>
            <person name="LaButti K.M."/>
            <person name="Schmutz J."/>
            <person name="Jabbour D."/>
            <person name="Luo H."/>
            <person name="Baker S.E."/>
            <person name="Pisabarro A.G."/>
            <person name="Walton J.D."/>
            <person name="Blanchette R.A."/>
            <person name="Henrissat B."/>
            <person name="Martin F."/>
            <person name="Cullen D."/>
            <person name="Hibbett D.S."/>
            <person name="Grigoriev I.V."/>
        </authorList>
    </citation>
    <scope>NUCLEOTIDE SEQUENCE [LARGE SCALE GENOMIC DNA]</scope>
    <source>
        <strain evidence="3">MUCL 33604</strain>
    </source>
</reference>